<dbReference type="KEGG" id="lto:RGQ30_22720"/>
<dbReference type="AlphaFoldDB" id="A0AA86ME96"/>
<evidence type="ECO:0000313" key="3">
    <source>
        <dbReference type="Proteomes" id="UP001329151"/>
    </source>
</evidence>
<gene>
    <name evidence="2" type="ORF">RGQ30_22720</name>
</gene>
<keyword evidence="1" id="KW-1133">Transmembrane helix</keyword>
<dbReference type="Proteomes" id="UP001329151">
    <property type="component" value="Chromosome"/>
</dbReference>
<feature type="transmembrane region" description="Helical" evidence="1">
    <location>
        <begin position="12"/>
        <end position="35"/>
    </location>
</feature>
<protein>
    <submittedName>
        <fullName evidence="2">Uncharacterized protein</fullName>
    </submittedName>
</protein>
<keyword evidence="3" id="KW-1185">Reference proteome</keyword>
<dbReference type="EMBL" id="AP028947">
    <property type="protein sequence ID" value="BET26771.1"/>
    <property type="molecule type" value="Genomic_DNA"/>
</dbReference>
<dbReference type="RefSeq" id="WP_130555786.1">
    <property type="nucleotide sequence ID" value="NZ_AP028947.1"/>
</dbReference>
<accession>A0AA86ME96</accession>
<reference evidence="2 3" key="1">
    <citation type="submission" date="2023-10" db="EMBL/GenBank/DDBJ databases">
        <title>Complete Genome Sequence of Limnobacter thiooxidans CS-K2T, Isolated from freshwater lake sediments in Bavaria, Germany.</title>
        <authorList>
            <person name="Naruki M."/>
            <person name="Watanabe A."/>
            <person name="Warashina T."/>
            <person name="Morita T."/>
            <person name="Arakawa K."/>
        </authorList>
    </citation>
    <scope>NUCLEOTIDE SEQUENCE [LARGE SCALE GENOMIC DNA]</scope>
    <source>
        <strain evidence="2 3">CS-K2</strain>
    </source>
</reference>
<keyword evidence="1" id="KW-0472">Membrane</keyword>
<name>A0AA86ME96_9BURK</name>
<organism evidence="2 3">
    <name type="scientific">Limnobacter thiooxidans</name>
    <dbReference type="NCBI Taxonomy" id="131080"/>
    <lineage>
        <taxon>Bacteria</taxon>
        <taxon>Pseudomonadati</taxon>
        <taxon>Pseudomonadota</taxon>
        <taxon>Betaproteobacteria</taxon>
        <taxon>Burkholderiales</taxon>
        <taxon>Burkholderiaceae</taxon>
        <taxon>Limnobacter</taxon>
    </lineage>
</organism>
<keyword evidence="1" id="KW-0812">Transmembrane</keyword>
<evidence type="ECO:0000313" key="2">
    <source>
        <dbReference type="EMBL" id="BET26771.1"/>
    </source>
</evidence>
<sequence length="542" mass="55892">MTKPRNIAQQQGAYTLLTVFVLLMSIGALGVLAVGHTAWEKSRIQGVADLVALTAARQMADGPAFPEALAIAQENGIQVEDELTIVCVINDAVSADCPNAITARVTINRSLNSLLAFLPNQQINAVAEATVTPTVVGTVSSSLATVDTNQSALLNGLLTALGGGAVNLTVAQWGALLGSDIAVDLLALSTELGVASLNELLALNVSALGLLQDALLVGDADQADKMQIQGLLSALSGPLNSVNLTVGDLLAADLSGRTDTPLNVNLGQLAQVTLLNAVKGVGYTLPVMSGLLRLDVGVNILEAPQVFVGRKTPYKDPITSARTAQVALNVRVRQPLNINIALVSLSALDLALQLRVAGGLAEVNDLTCRFPRANNNMEMTVVPAVAEVCISQSAGNLNTTVGGLTCGAPARILNVTLLGLVNAGVTLGAGASLRSDPVQLSFDGVAPFQESVDLNLGQTLGGLLSNTDLDLNVDLPFVGPLIRATVNGLVSTLLVVLEPVLRPILGLVGNILDGLLQVLGVDLNTVTVDVNSMDCQSVVLTR</sequence>
<proteinExistence type="predicted"/>
<evidence type="ECO:0000256" key="1">
    <source>
        <dbReference type="SAM" id="Phobius"/>
    </source>
</evidence>